<name>A0ACD6ACM6_AVESA</name>
<organism evidence="1 2">
    <name type="scientific">Avena sativa</name>
    <name type="common">Oat</name>
    <dbReference type="NCBI Taxonomy" id="4498"/>
    <lineage>
        <taxon>Eukaryota</taxon>
        <taxon>Viridiplantae</taxon>
        <taxon>Streptophyta</taxon>
        <taxon>Embryophyta</taxon>
        <taxon>Tracheophyta</taxon>
        <taxon>Spermatophyta</taxon>
        <taxon>Magnoliopsida</taxon>
        <taxon>Liliopsida</taxon>
        <taxon>Poales</taxon>
        <taxon>Poaceae</taxon>
        <taxon>BOP clade</taxon>
        <taxon>Pooideae</taxon>
        <taxon>Poodae</taxon>
        <taxon>Poeae</taxon>
        <taxon>Poeae Chloroplast Group 1 (Aveneae type)</taxon>
        <taxon>Aveninae</taxon>
        <taxon>Avena</taxon>
    </lineage>
</organism>
<keyword evidence="2" id="KW-1185">Reference proteome</keyword>
<evidence type="ECO:0000313" key="2">
    <source>
        <dbReference type="Proteomes" id="UP001732700"/>
    </source>
</evidence>
<accession>A0ACD6ACM6</accession>
<evidence type="ECO:0000313" key="1">
    <source>
        <dbReference type="EnsemblPlants" id="AVESA.00010b.r2.7DG1384030.2.CDS"/>
    </source>
</evidence>
<proteinExistence type="predicted"/>
<reference evidence="1" key="1">
    <citation type="submission" date="2021-05" db="EMBL/GenBank/DDBJ databases">
        <authorList>
            <person name="Scholz U."/>
            <person name="Mascher M."/>
            <person name="Fiebig A."/>
        </authorList>
    </citation>
    <scope>NUCLEOTIDE SEQUENCE [LARGE SCALE GENOMIC DNA]</scope>
</reference>
<reference evidence="1" key="2">
    <citation type="submission" date="2025-09" db="UniProtKB">
        <authorList>
            <consortium name="EnsemblPlants"/>
        </authorList>
    </citation>
    <scope>IDENTIFICATION</scope>
</reference>
<protein>
    <submittedName>
        <fullName evidence="1">Uncharacterized protein</fullName>
    </submittedName>
</protein>
<dbReference type="Proteomes" id="UP001732700">
    <property type="component" value="Chromosome 7D"/>
</dbReference>
<dbReference type="EnsemblPlants" id="AVESA.00010b.r2.7DG1384030.2">
    <property type="protein sequence ID" value="AVESA.00010b.r2.7DG1384030.2.CDS"/>
    <property type="gene ID" value="AVESA.00010b.r2.7DG1384030"/>
</dbReference>
<sequence length="1221" mass="132280">MATELVPVLDLRLLSQSDLDALAAASAHAVAPRSCPDADPLPPLKIDRAVFNESAGSRKQTFSRHRLASAAAASSSSPTDLLTSPSSTTRSAGNDPENHLIAYHLRRLFAREESSCPPSPSAPPPTQTLALREPSPSRPRSPDPDRETRNSMGVSVDLVKLAGLVDPYGEELGRRTAGLMSEPELMGFIGGLGGRWVSQRQRRKYVDAAFFGDHLPNGWKLLLGLKRKDRHAWVHCIRYVSPRGHQFATCREVSMHLMSLLGYPEAVTVSIQYDSPSHLHDDDDHVDAVGFQQQVHSSVDNQNVLPITAVAFPSHSSNSNDKEVGNRNPANTYQCEKCNLTLHDQSSYAQHQLLFHERSAKRRRKSMSSKYGDPENTYQCKKCNLTFKDQSSYEEHELLFHEKSAKRRRKNKSGKYGEPILGKDGNFECPVCHKDFEEQSRYFGHVGAHARYEGLTPEAFLVRISSGKAVNHSVGGLQFTLQELPGSTGQNVKTAGEARSLHKNYSKEQGLDSSKAIELFSTNCSDSFNRPNEALCRPEVPPVTDARSACKYGNSMMDYANVTIPKVAPQSNDQLNGRVNGFANFSNQAGSYHTFRPTTFTSANNHYEDQIVDRSLRASKHAALNYTTKARDVNLNSCLDTISFPIAGANNETSTALDEANQSSITGKCFSGSFNNNDGASTKSSCSGSNNKISGFLGVSTGSSNAARCISASYGNDSVANIFGNKNNTMAYQSNMSTRPVSPVVTNVDCFASRSEHSKNNDKERAYNTKEQMNIMQNRASNEAALVIDGYSNGVYTGNITERSHAQFSNNFSHLKPNIPSSCPLPESNTLTASNFTKGINVNCMNGSFVYRSDANNMEGSFVNRSISNNEPKGSAHDVMGKPSNTMQNSYNVSAPNCTPPAANTSQNVNGVVSTQGNFGYMSTLVHSVGDVPSSSTTQDQCDLQLGFGGQKQHIFPGYGELRSSASGSPQLGGMARNNNLPTGSSQFGNMVRPNSLPVGPSQVGNVASSNYVQSGSSQIGRIAGPNFIPPAESSQIRRMAGSDSKPPAEYSQFGHVAGPNPVPTGESSQFRRMAGPDSRPPAESSQFWHINGSNSRPPAESSQFGRGAGPNPVPPTESPQSRSMARQNFVRTSEPTLVLGNTPHMGSGPPVQSGWDLNLSRMVSGGGMIAEVCGWCNSQFHHFGPVDGQQRVGNYMVICPSCKDRVSAQRNMPNNGSWQT</sequence>